<dbReference type="Gene3D" id="3.50.50.60">
    <property type="entry name" value="FAD/NAD(P)-binding domain"/>
    <property type="match status" value="1"/>
</dbReference>
<comment type="caution">
    <text evidence="7">The sequence shown here is derived from an EMBL/GenBank/DDBJ whole genome shotgun (WGS) entry which is preliminary data.</text>
</comment>
<comment type="similarity">
    <text evidence="2">Belongs to the GMC oxidoreductase family.</text>
</comment>
<dbReference type="InterPro" id="IPR000172">
    <property type="entry name" value="GMC_OxRdtase_N"/>
</dbReference>
<evidence type="ECO:0000313" key="7">
    <source>
        <dbReference type="EMBL" id="MDY7218044.1"/>
    </source>
</evidence>
<name>A0ABU5GMX4_9GAMM</name>
<dbReference type="SUPFAM" id="SSF54373">
    <property type="entry name" value="FAD-linked reductases, C-terminal domain"/>
    <property type="match status" value="1"/>
</dbReference>
<dbReference type="InterPro" id="IPR036188">
    <property type="entry name" value="FAD/NAD-bd_sf"/>
</dbReference>
<dbReference type="RefSeq" id="WP_321552150.1">
    <property type="nucleotide sequence ID" value="NZ_JAXIVU010000001.1"/>
</dbReference>
<evidence type="ECO:0000313" key="8">
    <source>
        <dbReference type="Proteomes" id="UP001294570"/>
    </source>
</evidence>
<gene>
    <name evidence="7" type="ORF">TOI97_00385</name>
</gene>
<dbReference type="EMBL" id="JAXIVU010000001">
    <property type="protein sequence ID" value="MDY7218044.1"/>
    <property type="molecule type" value="Genomic_DNA"/>
</dbReference>
<evidence type="ECO:0000256" key="3">
    <source>
        <dbReference type="ARBA" id="ARBA00022630"/>
    </source>
</evidence>
<keyword evidence="8" id="KW-1185">Reference proteome</keyword>
<protein>
    <submittedName>
        <fullName evidence="7">GMC family oxidoreductase N-terminal domain-containing protein</fullName>
    </submittedName>
</protein>
<reference evidence="7 8" key="1">
    <citation type="submission" date="2023-12" db="EMBL/GenBank/DDBJ databases">
        <title>Denitrificimonas halotolerans sp. nov.,a novel species isolated from landfill leachate.</title>
        <authorList>
            <person name="Wang S."/>
        </authorList>
    </citation>
    <scope>NUCLEOTIDE SEQUENCE [LARGE SCALE GENOMIC DNA]</scope>
    <source>
        <strain evidence="7 8">JX-1</strain>
    </source>
</reference>
<dbReference type="PIRSF" id="PIRSF000137">
    <property type="entry name" value="Alcohol_oxidase"/>
    <property type="match status" value="1"/>
</dbReference>
<dbReference type="Proteomes" id="UP001294570">
    <property type="component" value="Unassembled WGS sequence"/>
</dbReference>
<dbReference type="Pfam" id="PF00732">
    <property type="entry name" value="GMC_oxred_N"/>
    <property type="match status" value="1"/>
</dbReference>
<evidence type="ECO:0000256" key="2">
    <source>
        <dbReference type="ARBA" id="ARBA00010790"/>
    </source>
</evidence>
<keyword evidence="4" id="KW-0274">FAD</keyword>
<comment type="cofactor">
    <cofactor evidence="1">
        <name>FAD</name>
        <dbReference type="ChEBI" id="CHEBI:57692"/>
    </cofactor>
</comment>
<keyword evidence="5" id="KW-0560">Oxidoreductase</keyword>
<evidence type="ECO:0000256" key="1">
    <source>
        <dbReference type="ARBA" id="ARBA00001974"/>
    </source>
</evidence>
<accession>A0ABU5GMX4</accession>
<dbReference type="SUPFAM" id="SSF51905">
    <property type="entry name" value="FAD/NAD(P)-binding domain"/>
    <property type="match status" value="1"/>
</dbReference>
<feature type="domain" description="Glucose-methanol-choline oxidoreductase N-terminal" evidence="6">
    <location>
        <begin position="254"/>
        <end position="268"/>
    </location>
</feature>
<evidence type="ECO:0000256" key="5">
    <source>
        <dbReference type="ARBA" id="ARBA00023002"/>
    </source>
</evidence>
<dbReference type="InterPro" id="IPR012132">
    <property type="entry name" value="GMC_OxRdtase"/>
</dbReference>
<organism evidence="7 8">
    <name type="scientific">Denitrificimonas halotolerans</name>
    <dbReference type="NCBI Taxonomy" id="3098930"/>
    <lineage>
        <taxon>Bacteria</taxon>
        <taxon>Pseudomonadati</taxon>
        <taxon>Pseudomonadota</taxon>
        <taxon>Gammaproteobacteria</taxon>
        <taxon>Pseudomonadales</taxon>
        <taxon>Pseudomonadaceae</taxon>
        <taxon>Denitrificimonas</taxon>
    </lineage>
</organism>
<dbReference type="Pfam" id="PF05199">
    <property type="entry name" value="GMC_oxred_C"/>
    <property type="match status" value="1"/>
</dbReference>
<dbReference type="InterPro" id="IPR007867">
    <property type="entry name" value="GMC_OxRtase_C"/>
</dbReference>
<evidence type="ECO:0000256" key="4">
    <source>
        <dbReference type="ARBA" id="ARBA00022827"/>
    </source>
</evidence>
<evidence type="ECO:0000259" key="6">
    <source>
        <dbReference type="PROSITE" id="PS00624"/>
    </source>
</evidence>
<dbReference type="PANTHER" id="PTHR11552">
    <property type="entry name" value="GLUCOSE-METHANOL-CHOLINE GMC OXIDOREDUCTASE"/>
    <property type="match status" value="1"/>
</dbReference>
<sequence>MKTEYDVIVVGAGSAGCAVAYRVARESNLEVLLLEAGSADKNMMMHVPMGFAFLLKPHKNNWSYQTELEPYLNNRVIDLPRGKVLGGCSSINGMVYIRGQKEDFDRWAAEGNKGWAYADVLPYFMRSQHNEAGADAYQGTGGPLWVSEIVDEFPIHQAFIDAAVQAGHSFNAQVNGATQAGVSWFPRTIKKGKRYSSAQAFLGAGRALSNLTVLTHAQVTQVQIEQGVAVAVQAEVKGQSILFSARQEIVLSGGAINTPQLLELSGVGQQARLRALGIQVHKDLPGVGENLQDHWNSYIKQKTQGVKTYYSEGRGLALLRNIARYLLGKKGFLGDSAATIGVFYKALPQASSPDAQIHFAPAASEYDAQGNLRPIDAITISACQLRPSSRGSVHINSVAADAKPSIRLNYLATELDQQVAVAAFKKARKILLQPALQGMLQAELAPGADVQTGEQILEYIKSTGEPVHHLAGTCKMGSDAMAVVDECLRVRGIQRLRIADASIMPSLVSGNTHAACVMIAEKCADFILRSSLIELVSPTRPFGR</sequence>
<dbReference type="Gene3D" id="3.30.560.10">
    <property type="entry name" value="Glucose Oxidase, domain 3"/>
    <property type="match status" value="1"/>
</dbReference>
<dbReference type="PROSITE" id="PS00624">
    <property type="entry name" value="GMC_OXRED_2"/>
    <property type="match status" value="1"/>
</dbReference>
<proteinExistence type="inferred from homology"/>
<keyword evidence="3" id="KW-0285">Flavoprotein</keyword>
<dbReference type="PANTHER" id="PTHR11552:SF147">
    <property type="entry name" value="CHOLINE DEHYDROGENASE, MITOCHONDRIAL"/>
    <property type="match status" value="1"/>
</dbReference>
<dbReference type="PROSITE" id="PS51257">
    <property type="entry name" value="PROKAR_LIPOPROTEIN"/>
    <property type="match status" value="1"/>
</dbReference>